<dbReference type="EMBL" id="KZ527967">
    <property type="protein sequence ID" value="PKU27386.1"/>
    <property type="molecule type" value="Genomic_DNA"/>
</dbReference>
<evidence type="ECO:0000313" key="3">
    <source>
        <dbReference type="Proteomes" id="UP000233556"/>
    </source>
</evidence>
<reference evidence="3" key="1">
    <citation type="submission" date="2017-11" db="EMBL/GenBank/DDBJ databases">
        <authorList>
            <person name="Lima N.C."/>
            <person name="Parody-Merino A.M."/>
            <person name="Battley P.F."/>
            <person name="Fidler A.E."/>
            <person name="Prosdocimi F."/>
        </authorList>
    </citation>
    <scope>NUCLEOTIDE SEQUENCE [LARGE SCALE GENOMIC DNA]</scope>
</reference>
<feature type="chain" id="PRO_5014163961" description="Secreted protein" evidence="1">
    <location>
        <begin position="20"/>
        <end position="75"/>
    </location>
</feature>
<dbReference type="AlphaFoldDB" id="A0A2I0T0S2"/>
<reference evidence="3" key="2">
    <citation type="submission" date="2017-12" db="EMBL/GenBank/DDBJ databases">
        <title>Genome sequence of the Bar-tailed Godwit (Limosa lapponica baueri).</title>
        <authorList>
            <person name="Lima N.C.B."/>
            <person name="Parody-Merino A.M."/>
            <person name="Battley P.F."/>
            <person name="Fidler A.E."/>
            <person name="Prosdocimi F."/>
        </authorList>
    </citation>
    <scope>NUCLEOTIDE SEQUENCE [LARGE SCALE GENOMIC DNA]</scope>
</reference>
<evidence type="ECO:0000313" key="2">
    <source>
        <dbReference type="EMBL" id="PKU27386.1"/>
    </source>
</evidence>
<evidence type="ECO:0000256" key="1">
    <source>
        <dbReference type="SAM" id="SignalP"/>
    </source>
</evidence>
<accession>A0A2I0T0S2</accession>
<sequence>MEVRLTGLVVSRVFLLALFEDWDDIGFPPVLRHLACSPGPFEDDGEWPSKDFCQLPQHLRVHPIRTHGLVGIHFT</sequence>
<name>A0A2I0T0S2_LIMLA</name>
<feature type="signal peptide" evidence="1">
    <location>
        <begin position="1"/>
        <end position="19"/>
    </location>
</feature>
<dbReference type="Proteomes" id="UP000233556">
    <property type="component" value="Unassembled WGS sequence"/>
</dbReference>
<organism evidence="2 3">
    <name type="scientific">Limosa lapponica baueri</name>
    <dbReference type="NCBI Taxonomy" id="1758121"/>
    <lineage>
        <taxon>Eukaryota</taxon>
        <taxon>Metazoa</taxon>
        <taxon>Chordata</taxon>
        <taxon>Craniata</taxon>
        <taxon>Vertebrata</taxon>
        <taxon>Euteleostomi</taxon>
        <taxon>Archelosauria</taxon>
        <taxon>Archosauria</taxon>
        <taxon>Dinosauria</taxon>
        <taxon>Saurischia</taxon>
        <taxon>Theropoda</taxon>
        <taxon>Coelurosauria</taxon>
        <taxon>Aves</taxon>
        <taxon>Neognathae</taxon>
        <taxon>Neoaves</taxon>
        <taxon>Charadriiformes</taxon>
        <taxon>Scolopacidae</taxon>
        <taxon>Limosa</taxon>
    </lineage>
</organism>
<keyword evidence="3" id="KW-1185">Reference proteome</keyword>
<proteinExistence type="predicted"/>
<keyword evidence="1" id="KW-0732">Signal</keyword>
<gene>
    <name evidence="2" type="ORF">llap_22310</name>
</gene>
<evidence type="ECO:0008006" key="4">
    <source>
        <dbReference type="Google" id="ProtNLM"/>
    </source>
</evidence>
<protein>
    <recommendedName>
        <fullName evidence="4">Secreted protein</fullName>
    </recommendedName>
</protein>